<sequence>MKKLCKPTFEKKDHGQGAGIPVLKTIWDLFDLLCCFPSPEYANTPEFQRGSWLLPTSAALLIIQVLQIKMLSFQRKLHFYNNCFPGKSSLKVPSAGFSPSPFSGSGSLWADLPGYKKTRIAGCKRQYQMYQKR</sequence>
<reference evidence="1 2" key="1">
    <citation type="journal article" date="2019" name="Front. Microbiol.">
        <title>Thermoanaerosceptrum fracticalcis gen. nov. sp. nov., a Novel Fumarate-Fermenting Microorganism From a Deep Fractured Carbonate Aquifer of the US Great Basin.</title>
        <authorList>
            <person name="Hamilton-Brehm S.D."/>
            <person name="Stewart L.E."/>
            <person name="Zavarin M."/>
            <person name="Caldwell M."/>
            <person name="Lawson P.A."/>
            <person name="Onstott T.C."/>
            <person name="Grzymski J."/>
            <person name="Neveux I."/>
            <person name="Lollar B.S."/>
            <person name="Russell C.E."/>
            <person name="Moser D.P."/>
        </authorList>
    </citation>
    <scope>NUCLEOTIDE SEQUENCE [LARGE SCALE GENOMIC DNA]</scope>
    <source>
        <strain evidence="1 2">DRI-13</strain>
    </source>
</reference>
<dbReference type="RefSeq" id="WP_207724759.1">
    <property type="nucleotide sequence ID" value="NZ_CP045798.1"/>
</dbReference>
<dbReference type="Proteomes" id="UP000515847">
    <property type="component" value="Chromosome"/>
</dbReference>
<gene>
    <name evidence="1" type="ORF">BR63_03575</name>
</gene>
<proteinExistence type="predicted"/>
<evidence type="ECO:0000313" key="1">
    <source>
        <dbReference type="EMBL" id="QNB45476.1"/>
    </source>
</evidence>
<dbReference type="AlphaFoldDB" id="A0A7G6E072"/>
<dbReference type="EMBL" id="CP045798">
    <property type="protein sequence ID" value="QNB45476.1"/>
    <property type="molecule type" value="Genomic_DNA"/>
</dbReference>
<dbReference type="KEGG" id="tfr:BR63_03575"/>
<accession>A0A7G6E072</accession>
<organism evidence="1 2">
    <name type="scientific">Thermanaerosceptrum fracticalcis</name>
    <dbReference type="NCBI Taxonomy" id="1712410"/>
    <lineage>
        <taxon>Bacteria</taxon>
        <taxon>Bacillati</taxon>
        <taxon>Bacillota</taxon>
        <taxon>Clostridia</taxon>
        <taxon>Eubacteriales</taxon>
        <taxon>Peptococcaceae</taxon>
        <taxon>Thermanaerosceptrum</taxon>
    </lineage>
</organism>
<protein>
    <submittedName>
        <fullName evidence="1">Uncharacterized protein</fullName>
    </submittedName>
</protein>
<name>A0A7G6E072_THEFR</name>
<keyword evidence="2" id="KW-1185">Reference proteome</keyword>
<evidence type="ECO:0000313" key="2">
    <source>
        <dbReference type="Proteomes" id="UP000515847"/>
    </source>
</evidence>